<dbReference type="PANTHER" id="PTHR30086">
    <property type="entry name" value="ARGININE EXPORTER PROTEIN ARGO"/>
    <property type="match status" value="1"/>
</dbReference>
<evidence type="ECO:0000256" key="4">
    <source>
        <dbReference type="ARBA" id="ARBA00022989"/>
    </source>
</evidence>
<evidence type="ECO:0000313" key="7">
    <source>
        <dbReference type="EMBL" id="MCF4099924.1"/>
    </source>
</evidence>
<gene>
    <name evidence="7" type="ORF">L1I42_15615</name>
</gene>
<comment type="subcellular location">
    <subcellularLocation>
        <location evidence="1">Cell membrane</location>
        <topology evidence="1">Multi-pass membrane protein</topology>
    </subcellularLocation>
</comment>
<proteinExistence type="predicted"/>
<evidence type="ECO:0000256" key="5">
    <source>
        <dbReference type="ARBA" id="ARBA00023136"/>
    </source>
</evidence>
<evidence type="ECO:0000256" key="6">
    <source>
        <dbReference type="SAM" id="Phobius"/>
    </source>
</evidence>
<dbReference type="InterPro" id="IPR001123">
    <property type="entry name" value="LeuE-type"/>
</dbReference>
<evidence type="ECO:0000256" key="3">
    <source>
        <dbReference type="ARBA" id="ARBA00022692"/>
    </source>
</evidence>
<protein>
    <submittedName>
        <fullName evidence="7">LysE family translocator</fullName>
    </submittedName>
</protein>
<feature type="transmembrane region" description="Helical" evidence="6">
    <location>
        <begin position="53"/>
        <end position="78"/>
    </location>
</feature>
<keyword evidence="5 6" id="KW-0472">Membrane</keyword>
<feature type="transmembrane region" description="Helical" evidence="6">
    <location>
        <begin position="201"/>
        <end position="222"/>
    </location>
</feature>
<evidence type="ECO:0000256" key="2">
    <source>
        <dbReference type="ARBA" id="ARBA00022475"/>
    </source>
</evidence>
<feature type="transmembrane region" description="Helical" evidence="6">
    <location>
        <begin position="12"/>
        <end position="32"/>
    </location>
</feature>
<feature type="transmembrane region" description="Helical" evidence="6">
    <location>
        <begin position="127"/>
        <end position="148"/>
    </location>
</feature>
<feature type="transmembrane region" description="Helical" evidence="6">
    <location>
        <begin position="84"/>
        <end position="106"/>
    </location>
</feature>
<comment type="caution">
    <text evidence="7">The sequence shown here is derived from an EMBL/GenBank/DDBJ whole genome shotgun (WGS) entry which is preliminary data.</text>
</comment>
<keyword evidence="2" id="KW-1003">Cell membrane</keyword>
<evidence type="ECO:0000313" key="8">
    <source>
        <dbReference type="Proteomes" id="UP001201217"/>
    </source>
</evidence>
<keyword evidence="4 6" id="KW-1133">Transmembrane helix</keyword>
<dbReference type="PANTHER" id="PTHR30086:SF20">
    <property type="entry name" value="ARGININE EXPORTER PROTEIN ARGO-RELATED"/>
    <property type="match status" value="1"/>
</dbReference>
<name>A0ABS9ECM2_9HYPH</name>
<keyword evidence="8" id="KW-1185">Reference proteome</keyword>
<organism evidence="7 8">
    <name type="scientific">Maritalea mediterranea</name>
    <dbReference type="NCBI Taxonomy" id="2909667"/>
    <lineage>
        <taxon>Bacteria</taxon>
        <taxon>Pseudomonadati</taxon>
        <taxon>Pseudomonadota</taxon>
        <taxon>Alphaproteobacteria</taxon>
        <taxon>Hyphomicrobiales</taxon>
        <taxon>Devosiaceae</taxon>
        <taxon>Maritalea</taxon>
    </lineage>
</organism>
<dbReference type="EMBL" id="JAKGTI010000005">
    <property type="protein sequence ID" value="MCF4099924.1"/>
    <property type="molecule type" value="Genomic_DNA"/>
</dbReference>
<dbReference type="Proteomes" id="UP001201217">
    <property type="component" value="Unassembled WGS sequence"/>
</dbReference>
<evidence type="ECO:0000256" key="1">
    <source>
        <dbReference type="ARBA" id="ARBA00004651"/>
    </source>
</evidence>
<keyword evidence="3 6" id="KW-0812">Transmembrane</keyword>
<dbReference type="PIRSF" id="PIRSF006324">
    <property type="entry name" value="LeuE"/>
    <property type="match status" value="1"/>
</dbReference>
<sequence>MLAYMAELGTILLPGPALLLAFALATIVLAITPGPDMALFLSRALNFGRAHGMAALAGACTGILIHTLLVALGISVLIATAPTAFLVLKIAGALYLIWLAIAAVRAGNTMQLNFGESSKQPSLKKSYLTGVGINLLNPKIVLFFMTFLPQFVVAGDPYAAHKLFTLGLLFILISLPLTLAMIFGADWLSKALMKSKWIGRALNYSFAAVFTAFAATILTAQARH</sequence>
<reference evidence="7 8" key="1">
    <citation type="submission" date="2022-01" db="EMBL/GenBank/DDBJ databases">
        <title>Maritalea mediterranea sp. nov., isolated from marine plastic residues from the Malva-rosa beach (Valencia, Spain).</title>
        <authorList>
            <person name="Vidal-Verdu A."/>
            <person name="Molina-Menor E."/>
            <person name="Pascual J."/>
            <person name="Pereto J."/>
            <person name="Porcar M."/>
        </authorList>
    </citation>
    <scope>NUCLEOTIDE SEQUENCE [LARGE SCALE GENOMIC DNA]</scope>
    <source>
        <strain evidence="7 8">P4.10X</strain>
    </source>
</reference>
<feature type="transmembrane region" description="Helical" evidence="6">
    <location>
        <begin position="168"/>
        <end position="189"/>
    </location>
</feature>
<accession>A0ABS9ECM2</accession>
<dbReference type="RefSeq" id="WP_236115676.1">
    <property type="nucleotide sequence ID" value="NZ_JAKGTI010000005.1"/>
</dbReference>
<dbReference type="Pfam" id="PF01810">
    <property type="entry name" value="LysE"/>
    <property type="match status" value="1"/>
</dbReference>